<comment type="similarity">
    <text evidence="2">Belongs to the metallo-dependent hydrolases superfamily. Adenosine and AMP deaminases family.</text>
</comment>
<dbReference type="GO" id="GO:0046103">
    <property type="term" value="P:inosine biosynthetic process"/>
    <property type="evidence" value="ECO:0007669"/>
    <property type="project" value="TreeGrafter"/>
</dbReference>
<feature type="domain" description="Adenosine deaminase" evidence="7">
    <location>
        <begin position="266"/>
        <end position="338"/>
    </location>
</feature>
<evidence type="ECO:0000313" key="8">
    <source>
        <dbReference type="Proteomes" id="UP000694843"/>
    </source>
</evidence>
<name>A0A8B7PF40_HYAAZ</name>
<dbReference type="GO" id="GO:0005829">
    <property type="term" value="C:cytosol"/>
    <property type="evidence" value="ECO:0007669"/>
    <property type="project" value="TreeGrafter"/>
</dbReference>
<evidence type="ECO:0000259" key="7">
    <source>
        <dbReference type="Pfam" id="PF00962"/>
    </source>
</evidence>
<dbReference type="GeneID" id="108680446"/>
<dbReference type="SUPFAM" id="SSF51556">
    <property type="entry name" value="Metallo-dependent hydrolases"/>
    <property type="match status" value="1"/>
</dbReference>
<dbReference type="EC" id="3.5.4.4" evidence="3"/>
<dbReference type="InterPro" id="IPR001365">
    <property type="entry name" value="A_deaminase_dom"/>
</dbReference>
<keyword evidence="5" id="KW-0378">Hydrolase</keyword>
<dbReference type="GO" id="GO:0006154">
    <property type="term" value="P:adenosine catabolic process"/>
    <property type="evidence" value="ECO:0007669"/>
    <property type="project" value="TreeGrafter"/>
</dbReference>
<evidence type="ECO:0000256" key="5">
    <source>
        <dbReference type="ARBA" id="ARBA00022801"/>
    </source>
</evidence>
<feature type="domain" description="Adenosine deaminase" evidence="7">
    <location>
        <begin position="15"/>
        <end position="245"/>
    </location>
</feature>
<dbReference type="GO" id="GO:0009897">
    <property type="term" value="C:external side of plasma membrane"/>
    <property type="evidence" value="ECO:0007669"/>
    <property type="project" value="TreeGrafter"/>
</dbReference>
<dbReference type="PANTHER" id="PTHR11409">
    <property type="entry name" value="ADENOSINE DEAMINASE"/>
    <property type="match status" value="1"/>
</dbReference>
<comment type="cofactor">
    <cofactor evidence="1">
        <name>Zn(2+)</name>
        <dbReference type="ChEBI" id="CHEBI:29105"/>
    </cofactor>
</comment>
<dbReference type="GO" id="GO:0004000">
    <property type="term" value="F:adenosine deaminase activity"/>
    <property type="evidence" value="ECO:0007669"/>
    <property type="project" value="UniProtKB-ARBA"/>
</dbReference>
<protein>
    <recommendedName>
        <fullName evidence="3">adenosine deaminase</fullName>
        <ecNumber evidence="3">3.5.4.4</ecNumber>
    </recommendedName>
</protein>
<keyword evidence="4" id="KW-0479">Metal-binding</keyword>
<dbReference type="OMA" id="NKIALPW"/>
<dbReference type="GO" id="GO:0060169">
    <property type="term" value="P:negative regulation of adenosine receptor signaling pathway"/>
    <property type="evidence" value="ECO:0007669"/>
    <property type="project" value="TreeGrafter"/>
</dbReference>
<reference evidence="9" key="1">
    <citation type="submission" date="2025-08" db="UniProtKB">
        <authorList>
            <consortium name="RefSeq"/>
        </authorList>
    </citation>
    <scope>IDENTIFICATION</scope>
    <source>
        <tissue evidence="9">Whole organism</tissue>
    </source>
</reference>
<evidence type="ECO:0000256" key="4">
    <source>
        <dbReference type="ARBA" id="ARBA00022723"/>
    </source>
</evidence>
<dbReference type="RefSeq" id="XP_018024754.1">
    <property type="nucleotide sequence ID" value="XM_018169265.2"/>
</dbReference>
<organism evidence="8 9">
    <name type="scientific">Hyalella azteca</name>
    <name type="common">Amphipod</name>
    <dbReference type="NCBI Taxonomy" id="294128"/>
    <lineage>
        <taxon>Eukaryota</taxon>
        <taxon>Metazoa</taxon>
        <taxon>Ecdysozoa</taxon>
        <taxon>Arthropoda</taxon>
        <taxon>Crustacea</taxon>
        <taxon>Multicrustacea</taxon>
        <taxon>Malacostraca</taxon>
        <taxon>Eumalacostraca</taxon>
        <taxon>Peracarida</taxon>
        <taxon>Amphipoda</taxon>
        <taxon>Senticaudata</taxon>
        <taxon>Talitrida</taxon>
        <taxon>Talitroidea</taxon>
        <taxon>Hyalellidae</taxon>
        <taxon>Hyalella</taxon>
    </lineage>
</organism>
<accession>A0A8B7PF40</accession>
<evidence type="ECO:0000256" key="1">
    <source>
        <dbReference type="ARBA" id="ARBA00001947"/>
    </source>
</evidence>
<keyword evidence="6" id="KW-0862">Zinc</keyword>
<dbReference type="InterPro" id="IPR006330">
    <property type="entry name" value="Ado/ade_deaminase"/>
</dbReference>
<dbReference type="Proteomes" id="UP000694843">
    <property type="component" value="Unplaced"/>
</dbReference>
<gene>
    <name evidence="9" type="primary">LOC108680446</name>
</gene>
<evidence type="ECO:0000256" key="2">
    <source>
        <dbReference type="ARBA" id="ARBA00006676"/>
    </source>
</evidence>
<dbReference type="Gene3D" id="3.20.20.140">
    <property type="entry name" value="Metal-dependent hydrolases"/>
    <property type="match status" value="2"/>
</dbReference>
<keyword evidence="8" id="KW-1185">Reference proteome</keyword>
<dbReference type="GO" id="GO:0043103">
    <property type="term" value="P:hypoxanthine salvage"/>
    <property type="evidence" value="ECO:0007669"/>
    <property type="project" value="TreeGrafter"/>
</dbReference>
<dbReference type="AlphaFoldDB" id="A0A8B7PF40"/>
<dbReference type="OrthoDB" id="272271at2759"/>
<dbReference type="GO" id="GO:0046872">
    <property type="term" value="F:metal ion binding"/>
    <property type="evidence" value="ECO:0007669"/>
    <property type="project" value="UniProtKB-KW"/>
</dbReference>
<evidence type="ECO:0000313" key="9">
    <source>
        <dbReference type="RefSeq" id="XP_018024754.1"/>
    </source>
</evidence>
<dbReference type="KEGG" id="hazt:108680446"/>
<evidence type="ECO:0000256" key="6">
    <source>
        <dbReference type="ARBA" id="ARBA00022833"/>
    </source>
</evidence>
<proteinExistence type="inferred from homology"/>
<sequence>MLVLHEGIKKQPKCRVELHAHLEGSIRPETAWDLIKQKGLPLPGDGSLRALQDAITVKEPTNLVCFLQPFSVFLPAFIGDLTAIRRVAREFVEDCSRELVAYCEARLCPQKLMPQTEGDPSSWADADRANDADINGSQGCAVTVEELVEAALAGLAEGEKLCPGTKVRLILFCIRGQPYWAEKLLQLCEQFKDMGVVGLDIASNPGLLNDNDTHSEGAEVFQEAARRGVHRTVHAGEDAPAASVRAVSRAAPPRTQVTAASLQLTSKRHPVLRFIEDDVSFSINRDNSLLTATSLSDEYKLLASWGCSEAVFARANFNAALHSFLPPAEKRELLRQLRDAYGVPDVDVRISDGDSGKTASSEKPCITVNTWENRT</sequence>
<dbReference type="Pfam" id="PF00962">
    <property type="entry name" value="A_deaminase"/>
    <property type="match status" value="2"/>
</dbReference>
<evidence type="ECO:0000256" key="3">
    <source>
        <dbReference type="ARBA" id="ARBA00012784"/>
    </source>
</evidence>
<dbReference type="PANTHER" id="PTHR11409:SF43">
    <property type="entry name" value="ADENOSINE DEAMINASE"/>
    <property type="match status" value="1"/>
</dbReference>
<dbReference type="InterPro" id="IPR032466">
    <property type="entry name" value="Metal_Hydrolase"/>
</dbReference>